<evidence type="ECO:0000256" key="1">
    <source>
        <dbReference type="SAM" id="MobiDB-lite"/>
    </source>
</evidence>
<dbReference type="AlphaFoldDB" id="A0A212CKT8"/>
<dbReference type="EMBL" id="MKHE01000018">
    <property type="protein sequence ID" value="OWK06512.1"/>
    <property type="molecule type" value="Genomic_DNA"/>
</dbReference>
<evidence type="ECO:0000313" key="2">
    <source>
        <dbReference type="EMBL" id="OWK06512.1"/>
    </source>
</evidence>
<organism evidence="2 3">
    <name type="scientific">Cervus elaphus hippelaphus</name>
    <name type="common">European red deer</name>
    <dbReference type="NCBI Taxonomy" id="46360"/>
    <lineage>
        <taxon>Eukaryota</taxon>
        <taxon>Metazoa</taxon>
        <taxon>Chordata</taxon>
        <taxon>Craniata</taxon>
        <taxon>Vertebrata</taxon>
        <taxon>Euteleostomi</taxon>
        <taxon>Mammalia</taxon>
        <taxon>Eutheria</taxon>
        <taxon>Laurasiatheria</taxon>
        <taxon>Artiodactyla</taxon>
        <taxon>Ruminantia</taxon>
        <taxon>Pecora</taxon>
        <taxon>Cervidae</taxon>
        <taxon>Cervinae</taxon>
        <taxon>Cervus</taxon>
    </lineage>
</organism>
<name>A0A212CKT8_CEREH</name>
<evidence type="ECO:0000313" key="3">
    <source>
        <dbReference type="Proteomes" id="UP000242450"/>
    </source>
</evidence>
<feature type="compositionally biased region" description="Polar residues" evidence="1">
    <location>
        <begin position="47"/>
        <end position="62"/>
    </location>
</feature>
<dbReference type="OrthoDB" id="10064192at2759"/>
<dbReference type="PANTHER" id="PTHR21590:SF4">
    <property type="entry name" value="UPF0606 PROTEIN KIAA1549"/>
    <property type="match status" value="1"/>
</dbReference>
<gene>
    <name evidence="2" type="ORF">Celaphus_00012290</name>
</gene>
<comment type="caution">
    <text evidence="2">The sequence shown here is derived from an EMBL/GenBank/DDBJ whole genome shotgun (WGS) entry which is preliminary data.</text>
</comment>
<feature type="region of interest" description="Disordered" evidence="1">
    <location>
        <begin position="1"/>
        <end position="107"/>
    </location>
</feature>
<protein>
    <submittedName>
        <fullName evidence="2">KIAA1549</fullName>
    </submittedName>
</protein>
<feature type="compositionally biased region" description="Polar residues" evidence="1">
    <location>
        <begin position="185"/>
        <end position="197"/>
    </location>
</feature>
<sequence>MHSLLDDAFALVAPSSQPPKATAAGPGVPAGLPLNSTPSREERRATQWGSFYSPAQTANNPCSRYEDYGMTPPSGPLPRPGFGPGLLQSSELVPPEPPQPQASSEATSFAARGIYSEEGPSVARPRPVGGTTGSQIQHLTQTHVLGHQEYSSPLFQVPRTSGREPSAPPGNLPHRGLPGTGLAYPTSSTEDLQPGHSSASLIKAIREELLRLSQKQTAVQNFHS</sequence>
<accession>A0A212CKT8</accession>
<dbReference type="PANTHER" id="PTHR21590">
    <property type="entry name" value="SEA DOMAIN-CONTAINING PROTEIN"/>
    <property type="match status" value="1"/>
</dbReference>
<proteinExistence type="predicted"/>
<feature type="region of interest" description="Disordered" evidence="1">
    <location>
        <begin position="157"/>
        <end position="197"/>
    </location>
</feature>
<keyword evidence="3" id="KW-1185">Reference proteome</keyword>
<dbReference type="Proteomes" id="UP000242450">
    <property type="component" value="Chromosome 18"/>
</dbReference>
<reference evidence="2 3" key="1">
    <citation type="journal article" date="2018" name="Mol. Genet. Genomics">
        <title>The red deer Cervus elaphus genome CerEla1.0: sequencing, annotating, genes, and chromosomes.</title>
        <authorList>
            <person name="Bana N.A."/>
            <person name="Nyiri A."/>
            <person name="Nagy J."/>
            <person name="Frank K."/>
            <person name="Nagy T."/>
            <person name="Steger V."/>
            <person name="Schiller M."/>
            <person name="Lakatos P."/>
            <person name="Sugar L."/>
            <person name="Horn P."/>
            <person name="Barta E."/>
            <person name="Orosz L."/>
        </authorList>
    </citation>
    <scope>NUCLEOTIDE SEQUENCE [LARGE SCALE GENOMIC DNA]</scope>
    <source>
        <strain evidence="2">Hungarian</strain>
    </source>
</reference>